<feature type="transmembrane region" description="Helical" evidence="7">
    <location>
        <begin position="37"/>
        <end position="57"/>
    </location>
</feature>
<feature type="compositionally biased region" description="Basic and acidic residues" evidence="8">
    <location>
        <begin position="1"/>
        <end position="12"/>
    </location>
</feature>
<evidence type="ECO:0000256" key="8">
    <source>
        <dbReference type="SAM" id="MobiDB-lite"/>
    </source>
</evidence>
<dbReference type="PANTHER" id="PTHR30193:SF37">
    <property type="entry name" value="INNER MEMBRANE ABC TRANSPORTER PERMEASE PROTEIN YCJO"/>
    <property type="match status" value="1"/>
</dbReference>
<keyword evidence="6 7" id="KW-0472">Membrane</keyword>
<evidence type="ECO:0000256" key="6">
    <source>
        <dbReference type="ARBA" id="ARBA00023136"/>
    </source>
</evidence>
<dbReference type="PANTHER" id="PTHR30193">
    <property type="entry name" value="ABC TRANSPORTER PERMEASE PROTEIN"/>
    <property type="match status" value="1"/>
</dbReference>
<proteinExistence type="inferred from homology"/>
<feature type="transmembrane region" description="Helical" evidence="7">
    <location>
        <begin position="291"/>
        <end position="313"/>
    </location>
</feature>
<dbReference type="SUPFAM" id="SSF161098">
    <property type="entry name" value="MetI-like"/>
    <property type="match status" value="1"/>
</dbReference>
<dbReference type="InterPro" id="IPR051393">
    <property type="entry name" value="ABC_transporter_permease"/>
</dbReference>
<evidence type="ECO:0000256" key="2">
    <source>
        <dbReference type="ARBA" id="ARBA00022448"/>
    </source>
</evidence>
<dbReference type="CDD" id="cd06261">
    <property type="entry name" value="TM_PBP2"/>
    <property type="match status" value="1"/>
</dbReference>
<keyword evidence="5 7" id="KW-1133">Transmembrane helix</keyword>
<evidence type="ECO:0000256" key="7">
    <source>
        <dbReference type="RuleBase" id="RU363032"/>
    </source>
</evidence>
<comment type="caution">
    <text evidence="10">The sequence shown here is derived from an EMBL/GenBank/DDBJ whole genome shotgun (WGS) entry which is preliminary data.</text>
</comment>
<evidence type="ECO:0000256" key="5">
    <source>
        <dbReference type="ARBA" id="ARBA00022989"/>
    </source>
</evidence>
<keyword evidence="4 7" id="KW-0812">Transmembrane</keyword>
<reference evidence="11" key="1">
    <citation type="journal article" date="2019" name="Int. J. Syst. Evol. Microbiol.">
        <title>The Global Catalogue of Microorganisms (GCM) 10K type strain sequencing project: providing services to taxonomists for standard genome sequencing and annotation.</title>
        <authorList>
            <consortium name="The Broad Institute Genomics Platform"/>
            <consortium name="The Broad Institute Genome Sequencing Center for Infectious Disease"/>
            <person name="Wu L."/>
            <person name="Ma J."/>
        </authorList>
    </citation>
    <scope>NUCLEOTIDE SEQUENCE [LARGE SCALE GENOMIC DNA]</scope>
    <source>
        <strain evidence="11">JCM 14307</strain>
    </source>
</reference>
<protein>
    <submittedName>
        <fullName evidence="10">Sugar ABC transporter permease</fullName>
    </submittedName>
</protein>
<dbReference type="InterPro" id="IPR000515">
    <property type="entry name" value="MetI-like"/>
</dbReference>
<evidence type="ECO:0000256" key="3">
    <source>
        <dbReference type="ARBA" id="ARBA00022475"/>
    </source>
</evidence>
<organism evidence="10 11">
    <name type="scientific">Kribbella yunnanensis</name>
    <dbReference type="NCBI Taxonomy" id="190194"/>
    <lineage>
        <taxon>Bacteria</taxon>
        <taxon>Bacillati</taxon>
        <taxon>Actinomycetota</taxon>
        <taxon>Actinomycetes</taxon>
        <taxon>Propionibacteriales</taxon>
        <taxon>Kribbellaceae</taxon>
        <taxon>Kribbella</taxon>
    </lineage>
</organism>
<dbReference type="EMBL" id="BAAANF010000004">
    <property type="protein sequence ID" value="GAA1673534.1"/>
    <property type="molecule type" value="Genomic_DNA"/>
</dbReference>
<feature type="transmembrane region" description="Helical" evidence="7">
    <location>
        <begin position="233"/>
        <end position="254"/>
    </location>
</feature>
<accession>A0ABP4SIP8</accession>
<evidence type="ECO:0000256" key="4">
    <source>
        <dbReference type="ARBA" id="ARBA00022692"/>
    </source>
</evidence>
<dbReference type="Proteomes" id="UP001500280">
    <property type="component" value="Unassembled WGS sequence"/>
</dbReference>
<feature type="domain" description="ABC transmembrane type-1" evidence="9">
    <location>
        <begin position="97"/>
        <end position="310"/>
    </location>
</feature>
<feature type="transmembrane region" description="Helical" evidence="7">
    <location>
        <begin position="134"/>
        <end position="154"/>
    </location>
</feature>
<evidence type="ECO:0000256" key="1">
    <source>
        <dbReference type="ARBA" id="ARBA00004651"/>
    </source>
</evidence>
<evidence type="ECO:0000313" key="10">
    <source>
        <dbReference type="EMBL" id="GAA1673534.1"/>
    </source>
</evidence>
<comment type="similarity">
    <text evidence="7">Belongs to the binding-protein-dependent transport system permease family.</text>
</comment>
<evidence type="ECO:0000313" key="11">
    <source>
        <dbReference type="Proteomes" id="UP001500280"/>
    </source>
</evidence>
<comment type="subcellular location">
    <subcellularLocation>
        <location evidence="1 7">Cell membrane</location>
        <topology evidence="1 7">Multi-pass membrane protein</topology>
    </subcellularLocation>
</comment>
<dbReference type="RefSeq" id="WP_344147259.1">
    <property type="nucleotide sequence ID" value="NZ_BAAANF010000004.1"/>
</dbReference>
<keyword evidence="11" id="KW-1185">Reference proteome</keyword>
<feature type="region of interest" description="Disordered" evidence="8">
    <location>
        <begin position="1"/>
        <end position="20"/>
    </location>
</feature>
<dbReference type="InterPro" id="IPR035906">
    <property type="entry name" value="MetI-like_sf"/>
</dbReference>
<gene>
    <name evidence="10" type="ORF">GCM10009745_15640</name>
</gene>
<feature type="transmembrane region" description="Helical" evidence="7">
    <location>
        <begin position="101"/>
        <end position="122"/>
    </location>
</feature>
<keyword evidence="3" id="KW-1003">Cell membrane</keyword>
<sequence length="319" mass="34387">MSVREAEARPAGREPLAAGGVARRTPSRRLGRSTGSWWIPWLFLAPALILFLCFKFIPMAQAISMSVQEVRPYLGNLWVGSANYSEILSSEGFRSATWNTIVLAVGQTAGSMVLGFVLALLVEGQTRKLSFIRSAAFLPVVVPIAVVAELWRIMYHPTGDGLLNQVLGLVGLGPSGFINDPDTSLASIVVTGVWRGAPYDMMIFLAGLAGIDRGLYEAAVVDGASTKQRILHVTLPGLRPVFAILFVLAAVRGFRAFTEVFLLTNGGPNGSTEVLMTLIYKLGFEQNRLGIASAGAVLLFLATLVLTVCVQLLRRRRVA</sequence>
<dbReference type="PROSITE" id="PS50928">
    <property type="entry name" value="ABC_TM1"/>
    <property type="match status" value="1"/>
</dbReference>
<dbReference type="Gene3D" id="1.10.3720.10">
    <property type="entry name" value="MetI-like"/>
    <property type="match status" value="1"/>
</dbReference>
<name>A0ABP4SIP8_9ACTN</name>
<keyword evidence="2 7" id="KW-0813">Transport</keyword>
<evidence type="ECO:0000259" key="9">
    <source>
        <dbReference type="PROSITE" id="PS50928"/>
    </source>
</evidence>
<dbReference type="Pfam" id="PF00528">
    <property type="entry name" value="BPD_transp_1"/>
    <property type="match status" value="1"/>
</dbReference>